<dbReference type="SUPFAM" id="SSF55729">
    <property type="entry name" value="Acyl-CoA N-acyltransferases (Nat)"/>
    <property type="match status" value="1"/>
</dbReference>
<dbReference type="InterPro" id="IPR050832">
    <property type="entry name" value="Bact_Acetyltransf"/>
</dbReference>
<gene>
    <name evidence="4" type="ORF">H7C18_07265</name>
</gene>
<dbReference type="EMBL" id="JACJVO010000008">
    <property type="protein sequence ID" value="MBB6730701.1"/>
    <property type="molecule type" value="Genomic_DNA"/>
</dbReference>
<evidence type="ECO:0000256" key="1">
    <source>
        <dbReference type="ARBA" id="ARBA00022679"/>
    </source>
</evidence>
<organism evidence="4 5">
    <name type="scientific">Cohnella zeiphila</name>
    <dbReference type="NCBI Taxonomy" id="2761120"/>
    <lineage>
        <taxon>Bacteria</taxon>
        <taxon>Bacillati</taxon>
        <taxon>Bacillota</taxon>
        <taxon>Bacilli</taxon>
        <taxon>Bacillales</taxon>
        <taxon>Paenibacillaceae</taxon>
        <taxon>Cohnella</taxon>
    </lineage>
</organism>
<dbReference type="AlphaFoldDB" id="A0A7X0VU69"/>
<dbReference type="RefSeq" id="WP_185128357.1">
    <property type="nucleotide sequence ID" value="NZ_JACJVO010000008.1"/>
</dbReference>
<dbReference type="Pfam" id="PF00583">
    <property type="entry name" value="Acetyltransf_1"/>
    <property type="match status" value="1"/>
</dbReference>
<keyword evidence="2" id="KW-0012">Acyltransferase</keyword>
<proteinExistence type="predicted"/>
<keyword evidence="5" id="KW-1185">Reference proteome</keyword>
<keyword evidence="1 4" id="KW-0808">Transferase</keyword>
<feature type="domain" description="N-acetyltransferase" evidence="3">
    <location>
        <begin position="21"/>
        <end position="160"/>
    </location>
</feature>
<dbReference type="CDD" id="cd04301">
    <property type="entry name" value="NAT_SF"/>
    <property type="match status" value="1"/>
</dbReference>
<evidence type="ECO:0000259" key="3">
    <source>
        <dbReference type="PROSITE" id="PS51186"/>
    </source>
</evidence>
<reference evidence="4 5" key="1">
    <citation type="submission" date="2020-08" db="EMBL/GenBank/DDBJ databases">
        <title>Cohnella phylogeny.</title>
        <authorList>
            <person name="Dunlap C."/>
        </authorList>
    </citation>
    <scope>NUCLEOTIDE SEQUENCE [LARGE SCALE GENOMIC DNA]</scope>
    <source>
        <strain evidence="4 5">CBP 2801</strain>
    </source>
</reference>
<comment type="caution">
    <text evidence="4">The sequence shown here is derived from an EMBL/GenBank/DDBJ whole genome shotgun (WGS) entry which is preliminary data.</text>
</comment>
<protein>
    <submittedName>
        <fullName evidence="4">GNAT family N-acetyltransferase</fullName>
    </submittedName>
</protein>
<evidence type="ECO:0000313" key="5">
    <source>
        <dbReference type="Proteomes" id="UP000564644"/>
    </source>
</evidence>
<dbReference type="GO" id="GO:0016747">
    <property type="term" value="F:acyltransferase activity, transferring groups other than amino-acyl groups"/>
    <property type="evidence" value="ECO:0007669"/>
    <property type="project" value="InterPro"/>
</dbReference>
<evidence type="ECO:0000256" key="2">
    <source>
        <dbReference type="ARBA" id="ARBA00023315"/>
    </source>
</evidence>
<name>A0A7X0VU69_9BACL</name>
<dbReference type="PANTHER" id="PTHR43877">
    <property type="entry name" value="AMINOALKYLPHOSPHONATE N-ACETYLTRANSFERASE-RELATED-RELATED"/>
    <property type="match status" value="1"/>
</dbReference>
<sequence length="253" mass="28637">MSIKLRPLRLPDDYAPLAKPLNTHGSEPATAERLQEDDTKLYEFGHTYMDENGRLAGYDRTRYAAVNERDEIVGYVWSWRAPWTEPGCLNHTLVVAEPYRKRGVGRLLARHLAEWGSGLGADTAVVEIWDDQPEALRFAGRFGLAIERHAFQSVLDLTRPSAEPAGTEDLLQELERDGIRFSTLADVPGEDSENKLYELYKLTLVDIPGFTGQVPPVDEWRKWHLQADGWAPERVLLAVHDSRFVGVSNVLHH</sequence>
<dbReference type="PROSITE" id="PS51186">
    <property type="entry name" value="GNAT"/>
    <property type="match status" value="1"/>
</dbReference>
<dbReference type="Proteomes" id="UP000564644">
    <property type="component" value="Unassembled WGS sequence"/>
</dbReference>
<evidence type="ECO:0000313" key="4">
    <source>
        <dbReference type="EMBL" id="MBB6730701.1"/>
    </source>
</evidence>
<dbReference type="InterPro" id="IPR016181">
    <property type="entry name" value="Acyl_CoA_acyltransferase"/>
</dbReference>
<accession>A0A7X0VU69</accession>
<dbReference type="InterPro" id="IPR000182">
    <property type="entry name" value="GNAT_dom"/>
</dbReference>
<dbReference type="Gene3D" id="3.40.630.30">
    <property type="match status" value="1"/>
</dbReference>